<dbReference type="SUPFAM" id="SSF161098">
    <property type="entry name" value="MetI-like"/>
    <property type="match status" value="1"/>
</dbReference>
<proteinExistence type="inferred from homology"/>
<evidence type="ECO:0000259" key="8">
    <source>
        <dbReference type="PROSITE" id="PS50928"/>
    </source>
</evidence>
<dbReference type="PATRIC" id="fig|1423753.3.peg.2090"/>
<dbReference type="EMBL" id="AZFS01000044">
    <property type="protein sequence ID" value="KRL95759.1"/>
    <property type="molecule type" value="Genomic_DNA"/>
</dbReference>
<dbReference type="InterPro" id="IPR035906">
    <property type="entry name" value="MetI-like_sf"/>
</dbReference>
<evidence type="ECO:0000256" key="6">
    <source>
        <dbReference type="ARBA" id="ARBA00023136"/>
    </source>
</evidence>
<comment type="caution">
    <text evidence="9">The sequence shown here is derived from an EMBL/GenBank/DDBJ whole genome shotgun (WGS) entry which is preliminary data.</text>
</comment>
<dbReference type="STRING" id="1423753.FD28_GL001985"/>
<feature type="transmembrane region" description="Helical" evidence="7">
    <location>
        <begin position="87"/>
        <end position="108"/>
    </location>
</feature>
<name>A0A0R1URC7_9LACO</name>
<evidence type="ECO:0000256" key="1">
    <source>
        <dbReference type="ARBA" id="ARBA00004651"/>
    </source>
</evidence>
<dbReference type="PROSITE" id="PS50928">
    <property type="entry name" value="ABC_TM1"/>
    <property type="match status" value="1"/>
</dbReference>
<dbReference type="Gene3D" id="1.10.3720.10">
    <property type="entry name" value="MetI-like"/>
    <property type="match status" value="1"/>
</dbReference>
<dbReference type="GO" id="GO:0005886">
    <property type="term" value="C:plasma membrane"/>
    <property type="evidence" value="ECO:0007669"/>
    <property type="project" value="UniProtKB-SubCell"/>
</dbReference>
<keyword evidence="6 7" id="KW-0472">Membrane</keyword>
<feature type="transmembrane region" description="Helical" evidence="7">
    <location>
        <begin position="168"/>
        <end position="193"/>
    </location>
</feature>
<evidence type="ECO:0000313" key="10">
    <source>
        <dbReference type="Proteomes" id="UP000051580"/>
    </source>
</evidence>
<dbReference type="GO" id="GO:0055085">
    <property type="term" value="P:transmembrane transport"/>
    <property type="evidence" value="ECO:0007669"/>
    <property type="project" value="InterPro"/>
</dbReference>
<keyword evidence="5 7" id="KW-1133">Transmembrane helix</keyword>
<keyword evidence="10" id="KW-1185">Reference proteome</keyword>
<feature type="transmembrane region" description="Helical" evidence="7">
    <location>
        <begin position="120"/>
        <end position="140"/>
    </location>
</feature>
<evidence type="ECO:0000256" key="5">
    <source>
        <dbReference type="ARBA" id="ARBA00022989"/>
    </source>
</evidence>
<evidence type="ECO:0000256" key="3">
    <source>
        <dbReference type="ARBA" id="ARBA00022475"/>
    </source>
</evidence>
<keyword evidence="3" id="KW-1003">Cell membrane</keyword>
<protein>
    <submittedName>
        <fullName evidence="9">Sugar ABC transporterpermease</fullName>
    </submittedName>
</protein>
<comment type="subcellular location">
    <subcellularLocation>
        <location evidence="1 7">Cell membrane</location>
        <topology evidence="1 7">Multi-pass membrane protein</topology>
    </subcellularLocation>
</comment>
<dbReference type="CDD" id="cd06261">
    <property type="entry name" value="TM_PBP2"/>
    <property type="match status" value="1"/>
</dbReference>
<organism evidence="9 10">
    <name type="scientific">Levilactobacillus hammesii DSM 16381</name>
    <dbReference type="NCBI Taxonomy" id="1423753"/>
    <lineage>
        <taxon>Bacteria</taxon>
        <taxon>Bacillati</taxon>
        <taxon>Bacillota</taxon>
        <taxon>Bacilli</taxon>
        <taxon>Lactobacillales</taxon>
        <taxon>Lactobacillaceae</taxon>
        <taxon>Levilactobacillus</taxon>
    </lineage>
</organism>
<dbReference type="InterPro" id="IPR051393">
    <property type="entry name" value="ABC_transporter_permease"/>
</dbReference>
<dbReference type="InterPro" id="IPR000515">
    <property type="entry name" value="MetI-like"/>
</dbReference>
<evidence type="ECO:0000256" key="7">
    <source>
        <dbReference type="RuleBase" id="RU363032"/>
    </source>
</evidence>
<keyword evidence="2 7" id="KW-0813">Transport</keyword>
<feature type="transmembrane region" description="Helical" evidence="7">
    <location>
        <begin position="24"/>
        <end position="44"/>
    </location>
</feature>
<comment type="similarity">
    <text evidence="7">Belongs to the binding-protein-dependent transport system permease family.</text>
</comment>
<dbReference type="Pfam" id="PF00528">
    <property type="entry name" value="BPD_transp_1"/>
    <property type="match status" value="1"/>
</dbReference>
<dbReference type="PANTHER" id="PTHR30193:SF37">
    <property type="entry name" value="INNER MEMBRANE ABC TRANSPORTER PERMEASE PROTEIN YCJO"/>
    <property type="match status" value="1"/>
</dbReference>
<feature type="domain" description="ABC transmembrane type-1" evidence="8">
    <location>
        <begin position="83"/>
        <end position="297"/>
    </location>
</feature>
<accession>A0A0R1URC7</accession>
<evidence type="ECO:0000256" key="4">
    <source>
        <dbReference type="ARBA" id="ARBA00022692"/>
    </source>
</evidence>
<dbReference type="PANTHER" id="PTHR30193">
    <property type="entry name" value="ABC TRANSPORTER PERMEASE PROTEIN"/>
    <property type="match status" value="1"/>
</dbReference>
<sequence>MGAVFGRVMPMLNAKPTWKSTIKALLYLAPLLIITVIFTVWPLINAFLMSAYTQYNYFTNHVNAIGWGNFITLWQDPTFHLACRNTLLLTLVVMPLTVVLSLFIAYGLNRNEHLAGFFRTIYFLPFVTSTVAIGLVWNWIFRLDGGLLNHVLGWFGYTAIDWLNDPHYALAALMVVCVWQGLGFNIILFLAGLNHIDQRYAAAARLDGANAWQRFTNVTWPLLLPMTILIVVKTTLTNFKVFDQVYALFHGSAGPGNADLTLMYYLYQKFYVENQYAVAAASGVVFFVLVGGITLLTYGYFRHRRRRMGGRL</sequence>
<dbReference type="Proteomes" id="UP000051580">
    <property type="component" value="Unassembled WGS sequence"/>
</dbReference>
<evidence type="ECO:0000256" key="2">
    <source>
        <dbReference type="ARBA" id="ARBA00022448"/>
    </source>
</evidence>
<gene>
    <name evidence="9" type="ORF">FD28_GL001985</name>
</gene>
<feature type="transmembrane region" description="Helical" evidence="7">
    <location>
        <begin position="276"/>
        <end position="301"/>
    </location>
</feature>
<evidence type="ECO:0000313" key="9">
    <source>
        <dbReference type="EMBL" id="KRL95759.1"/>
    </source>
</evidence>
<keyword evidence="4 7" id="KW-0812">Transmembrane</keyword>
<reference evidence="9 10" key="1">
    <citation type="journal article" date="2015" name="Genome Announc.">
        <title>Expanding the biotechnology potential of lactobacilli through comparative genomics of 213 strains and associated genera.</title>
        <authorList>
            <person name="Sun Z."/>
            <person name="Harris H.M."/>
            <person name="McCann A."/>
            <person name="Guo C."/>
            <person name="Argimon S."/>
            <person name="Zhang W."/>
            <person name="Yang X."/>
            <person name="Jeffery I.B."/>
            <person name="Cooney J.C."/>
            <person name="Kagawa T.F."/>
            <person name="Liu W."/>
            <person name="Song Y."/>
            <person name="Salvetti E."/>
            <person name="Wrobel A."/>
            <person name="Rasinkangas P."/>
            <person name="Parkhill J."/>
            <person name="Rea M.C."/>
            <person name="O'Sullivan O."/>
            <person name="Ritari J."/>
            <person name="Douillard F.P."/>
            <person name="Paul Ross R."/>
            <person name="Yang R."/>
            <person name="Briner A.E."/>
            <person name="Felis G.E."/>
            <person name="de Vos W.M."/>
            <person name="Barrangou R."/>
            <person name="Klaenhammer T.R."/>
            <person name="Caufield P.W."/>
            <person name="Cui Y."/>
            <person name="Zhang H."/>
            <person name="O'Toole P.W."/>
        </authorList>
    </citation>
    <scope>NUCLEOTIDE SEQUENCE [LARGE SCALE GENOMIC DNA]</scope>
    <source>
        <strain evidence="9 10">DSM 16381</strain>
    </source>
</reference>
<feature type="transmembrane region" description="Helical" evidence="7">
    <location>
        <begin position="214"/>
        <end position="232"/>
    </location>
</feature>
<dbReference type="AlphaFoldDB" id="A0A0R1URC7"/>